<name>A0A0L0FP39_9EUKA</name>
<dbReference type="GO" id="GO:0005634">
    <property type="term" value="C:nucleus"/>
    <property type="evidence" value="ECO:0007669"/>
    <property type="project" value="UniProtKB-SubCell"/>
</dbReference>
<evidence type="ECO:0000256" key="5">
    <source>
        <dbReference type="SAM" id="MobiDB-lite"/>
    </source>
</evidence>
<dbReference type="GO" id="GO:0006511">
    <property type="term" value="P:ubiquitin-dependent protein catabolic process"/>
    <property type="evidence" value="ECO:0007669"/>
    <property type="project" value="InterPro"/>
</dbReference>
<evidence type="ECO:0000256" key="1">
    <source>
        <dbReference type="ARBA" id="ARBA00004123"/>
    </source>
</evidence>
<keyword evidence="7" id="KW-1185">Reference proteome</keyword>
<sequence>IEPPLPTDRNPNAPPNVASQPPPTAPNQATGSGLSPADIKAYMKQLEVMFPDCDQEYLLHLLQSFQANHMEATVDELLKNQYPRADQTRSQTPDPTQPFQPPPSYTGAHPTAPDEPPQCPSEPPGAALPSHSPPPEVDQGTKPHHSRSLKSRLSKFLGGSGGSHSGSGSGVDQTHTPPAPGGGNSGGVPVTPDMMKSTLERAVQSCRPNHLDIDSGPTQLTVPDIPPTNNACEIIPGVRLRHVGKICDFDTYVDKVLDDSVLNDPKVAAYAQGLGAILKNLQTKVFNLPKGSVHMYYDTQVCGDDRGGRLFVVVPSQFSENETNLINFREISSHVLEQVCKYFHYKIKYTAATQEIPDFPIEPAAALDLLMAANFLDT</sequence>
<accession>A0A0L0FP39</accession>
<dbReference type="eggNOG" id="KOG3473">
    <property type="taxonomic scope" value="Eukaryota"/>
</dbReference>
<feature type="compositionally biased region" description="Pro residues" evidence="5">
    <location>
        <begin position="113"/>
        <end position="123"/>
    </location>
</feature>
<dbReference type="FunFam" id="3.30.710.10:FF:000035">
    <property type="entry name" value="Elongin C transcription elongation factor"/>
    <property type="match status" value="1"/>
</dbReference>
<dbReference type="SUPFAM" id="SSF54695">
    <property type="entry name" value="POZ domain"/>
    <property type="match status" value="1"/>
</dbReference>
<dbReference type="Gene3D" id="3.30.710.10">
    <property type="entry name" value="Potassium Channel Kv1.1, Chain A"/>
    <property type="match status" value="1"/>
</dbReference>
<evidence type="ECO:0000256" key="2">
    <source>
        <dbReference type="ARBA" id="ARBA00009993"/>
    </source>
</evidence>
<comment type="similarity">
    <text evidence="2">Belongs to the SKP1 family.</text>
</comment>
<dbReference type="InterPro" id="IPR039948">
    <property type="entry name" value="ELC1"/>
</dbReference>
<evidence type="ECO:0000256" key="3">
    <source>
        <dbReference type="ARBA" id="ARBA00021347"/>
    </source>
</evidence>
<dbReference type="AlphaFoldDB" id="A0A0L0FP39"/>
<dbReference type="Proteomes" id="UP000054560">
    <property type="component" value="Unassembled WGS sequence"/>
</dbReference>
<comment type="subcellular location">
    <subcellularLocation>
        <location evidence="1">Nucleus</location>
    </subcellularLocation>
</comment>
<feature type="region of interest" description="Disordered" evidence="5">
    <location>
        <begin position="1"/>
        <end position="36"/>
    </location>
</feature>
<feature type="compositionally biased region" description="Pro residues" evidence="5">
    <location>
        <begin position="95"/>
        <end position="104"/>
    </location>
</feature>
<evidence type="ECO:0000313" key="7">
    <source>
        <dbReference type="Proteomes" id="UP000054560"/>
    </source>
</evidence>
<dbReference type="STRING" id="667725.A0A0L0FP39"/>
<dbReference type="InterPro" id="IPR011333">
    <property type="entry name" value="SKP1/BTB/POZ_sf"/>
</dbReference>
<dbReference type="InterPro" id="IPR001232">
    <property type="entry name" value="SKP1-like"/>
</dbReference>
<feature type="non-terminal residue" evidence="6">
    <location>
        <position position="1"/>
    </location>
</feature>
<evidence type="ECO:0000256" key="4">
    <source>
        <dbReference type="ARBA" id="ARBA00023242"/>
    </source>
</evidence>
<keyword evidence="4" id="KW-0539">Nucleus</keyword>
<organism evidence="6 7">
    <name type="scientific">Sphaeroforma arctica JP610</name>
    <dbReference type="NCBI Taxonomy" id="667725"/>
    <lineage>
        <taxon>Eukaryota</taxon>
        <taxon>Ichthyosporea</taxon>
        <taxon>Ichthyophonida</taxon>
        <taxon>Sphaeroforma</taxon>
    </lineage>
</organism>
<protein>
    <recommendedName>
        <fullName evidence="3">Elongin-C</fullName>
    </recommendedName>
</protein>
<feature type="compositionally biased region" description="Gly residues" evidence="5">
    <location>
        <begin position="158"/>
        <end position="169"/>
    </location>
</feature>
<reference evidence="6 7" key="1">
    <citation type="submission" date="2011-02" db="EMBL/GenBank/DDBJ databases">
        <title>The Genome Sequence of Sphaeroforma arctica JP610.</title>
        <authorList>
            <consortium name="The Broad Institute Genome Sequencing Platform"/>
            <person name="Russ C."/>
            <person name="Cuomo C."/>
            <person name="Young S.K."/>
            <person name="Zeng Q."/>
            <person name="Gargeya S."/>
            <person name="Alvarado L."/>
            <person name="Berlin A."/>
            <person name="Chapman S.B."/>
            <person name="Chen Z."/>
            <person name="Freedman E."/>
            <person name="Gellesch M."/>
            <person name="Goldberg J."/>
            <person name="Griggs A."/>
            <person name="Gujja S."/>
            <person name="Heilman E."/>
            <person name="Heiman D."/>
            <person name="Howarth C."/>
            <person name="Mehta T."/>
            <person name="Neiman D."/>
            <person name="Pearson M."/>
            <person name="Roberts A."/>
            <person name="Saif S."/>
            <person name="Shea T."/>
            <person name="Shenoy N."/>
            <person name="Sisk P."/>
            <person name="Stolte C."/>
            <person name="Sykes S."/>
            <person name="White J."/>
            <person name="Yandava C."/>
            <person name="Burger G."/>
            <person name="Gray M.W."/>
            <person name="Holland P.W.H."/>
            <person name="King N."/>
            <person name="Lang F.B.F."/>
            <person name="Roger A.J."/>
            <person name="Ruiz-Trillo I."/>
            <person name="Haas B."/>
            <person name="Nusbaum C."/>
            <person name="Birren B."/>
        </authorList>
    </citation>
    <scope>NUCLEOTIDE SEQUENCE [LARGE SCALE GENOMIC DNA]</scope>
    <source>
        <strain evidence="6 7">JP610</strain>
    </source>
</reference>
<feature type="compositionally biased region" description="Basic residues" evidence="5">
    <location>
        <begin position="142"/>
        <end position="153"/>
    </location>
</feature>
<dbReference type="PANTHER" id="PTHR20648">
    <property type="entry name" value="ELONGIN-C"/>
    <property type="match status" value="1"/>
</dbReference>
<proteinExistence type="inferred from homology"/>
<dbReference type="SMART" id="SM00512">
    <property type="entry name" value="Skp1"/>
    <property type="match status" value="1"/>
</dbReference>
<dbReference type="EMBL" id="KQ242527">
    <property type="protein sequence ID" value="KNC78256.1"/>
    <property type="molecule type" value="Genomic_DNA"/>
</dbReference>
<dbReference type="RefSeq" id="XP_014152158.1">
    <property type="nucleotide sequence ID" value="XM_014296683.1"/>
</dbReference>
<dbReference type="OrthoDB" id="249087at2759"/>
<feature type="region of interest" description="Disordered" evidence="5">
    <location>
        <begin position="85"/>
        <end position="193"/>
    </location>
</feature>
<gene>
    <name evidence="6" type="ORF">SARC_09303</name>
</gene>
<evidence type="ECO:0000313" key="6">
    <source>
        <dbReference type="EMBL" id="KNC78256.1"/>
    </source>
</evidence>
<dbReference type="GeneID" id="25909807"/>